<keyword evidence="1" id="KW-1133">Transmembrane helix</keyword>
<gene>
    <name evidence="2" type="ORF">IPZ78_06505</name>
</gene>
<evidence type="ECO:0000256" key="1">
    <source>
        <dbReference type="SAM" id="Phobius"/>
    </source>
</evidence>
<name>A0ABS7Z464_9SPHI</name>
<sequence>MCQSRGHYNYVSSNDESKVDEHFVDLFAIDIMSNHFNSINGPFLKIGILMGALSFFFLYEGLSNGNEHPFQDDRLRVIIERFELEKLSNLCVLAILALSLWMNDFKHIIEIPQTGETYKDQFYNTLDEFSRFNQTLYEGITQNGIRFRLAKD</sequence>
<accession>A0ABS7Z464</accession>
<dbReference type="Proteomes" id="UP001165302">
    <property type="component" value="Unassembled WGS sequence"/>
</dbReference>
<dbReference type="EMBL" id="JADEYP010000009">
    <property type="protein sequence ID" value="MCA5004803.1"/>
    <property type="molecule type" value="Genomic_DNA"/>
</dbReference>
<keyword evidence="1" id="KW-0472">Membrane</keyword>
<dbReference type="RefSeq" id="WP_225552191.1">
    <property type="nucleotide sequence ID" value="NZ_JADEYP010000009.1"/>
</dbReference>
<comment type="caution">
    <text evidence="2">The sequence shown here is derived from an EMBL/GenBank/DDBJ whole genome shotgun (WGS) entry which is preliminary data.</text>
</comment>
<protein>
    <submittedName>
        <fullName evidence="2">Uncharacterized protein</fullName>
    </submittedName>
</protein>
<keyword evidence="1" id="KW-0812">Transmembrane</keyword>
<proteinExistence type="predicted"/>
<evidence type="ECO:0000313" key="3">
    <source>
        <dbReference type="Proteomes" id="UP001165302"/>
    </source>
</evidence>
<reference evidence="2" key="1">
    <citation type="submission" date="2020-10" db="EMBL/GenBank/DDBJ databases">
        <authorList>
            <person name="Lu T."/>
            <person name="Wang Q."/>
            <person name="Han X."/>
        </authorList>
    </citation>
    <scope>NUCLEOTIDE SEQUENCE</scope>
    <source>
        <strain evidence="2">WQ 366</strain>
    </source>
</reference>
<organism evidence="2 3">
    <name type="scientific">Sphingobacterium bovistauri</name>
    <dbReference type="NCBI Taxonomy" id="2781959"/>
    <lineage>
        <taxon>Bacteria</taxon>
        <taxon>Pseudomonadati</taxon>
        <taxon>Bacteroidota</taxon>
        <taxon>Sphingobacteriia</taxon>
        <taxon>Sphingobacteriales</taxon>
        <taxon>Sphingobacteriaceae</taxon>
        <taxon>Sphingobacterium</taxon>
    </lineage>
</organism>
<feature type="transmembrane region" description="Helical" evidence="1">
    <location>
        <begin position="43"/>
        <end position="62"/>
    </location>
</feature>
<keyword evidence="3" id="KW-1185">Reference proteome</keyword>
<evidence type="ECO:0000313" key="2">
    <source>
        <dbReference type="EMBL" id="MCA5004803.1"/>
    </source>
</evidence>